<proteinExistence type="predicted"/>
<gene>
    <name evidence="2" type="ORF">ACH407_27975</name>
</gene>
<keyword evidence="3" id="KW-1185">Reference proteome</keyword>
<organism evidence="2 3">
    <name type="scientific">Streptomyces litmocidini</name>
    <dbReference type="NCBI Taxonomy" id="67318"/>
    <lineage>
        <taxon>Bacteria</taxon>
        <taxon>Bacillati</taxon>
        <taxon>Actinomycetota</taxon>
        <taxon>Actinomycetes</taxon>
        <taxon>Kitasatosporales</taxon>
        <taxon>Streptomycetaceae</taxon>
        <taxon>Streptomyces</taxon>
    </lineage>
</organism>
<sequence length="63" mass="6115">MVAPSPGHDGTGTGRGATALGRTGEPEDVAVVVGFPAGPQGRWATGRTIDVPGGTCLGTIARG</sequence>
<evidence type="ECO:0000313" key="2">
    <source>
        <dbReference type="EMBL" id="MFI1717399.1"/>
    </source>
</evidence>
<dbReference type="Gene3D" id="3.40.50.720">
    <property type="entry name" value="NAD(P)-binding Rossmann-like Domain"/>
    <property type="match status" value="1"/>
</dbReference>
<name>A0ABW7UCM1_9ACTN</name>
<comment type="caution">
    <text evidence="2">The sequence shown here is derived from an EMBL/GenBank/DDBJ whole genome shotgun (WGS) entry which is preliminary data.</text>
</comment>
<protein>
    <submittedName>
        <fullName evidence="2">Uncharacterized protein</fullName>
    </submittedName>
</protein>
<accession>A0ABW7UCM1</accession>
<dbReference type="EMBL" id="JBIRUI010000014">
    <property type="protein sequence ID" value="MFI1717399.1"/>
    <property type="molecule type" value="Genomic_DNA"/>
</dbReference>
<evidence type="ECO:0000313" key="3">
    <source>
        <dbReference type="Proteomes" id="UP001611339"/>
    </source>
</evidence>
<dbReference type="InterPro" id="IPR036291">
    <property type="entry name" value="NAD(P)-bd_dom_sf"/>
</dbReference>
<feature type="region of interest" description="Disordered" evidence="1">
    <location>
        <begin position="1"/>
        <end position="25"/>
    </location>
</feature>
<dbReference type="SUPFAM" id="SSF51735">
    <property type="entry name" value="NAD(P)-binding Rossmann-fold domains"/>
    <property type="match status" value="1"/>
</dbReference>
<dbReference type="Proteomes" id="UP001611339">
    <property type="component" value="Unassembled WGS sequence"/>
</dbReference>
<reference evidence="2 3" key="1">
    <citation type="submission" date="2024-10" db="EMBL/GenBank/DDBJ databases">
        <title>The Natural Products Discovery Center: Release of the First 8490 Sequenced Strains for Exploring Actinobacteria Biosynthetic Diversity.</title>
        <authorList>
            <person name="Kalkreuter E."/>
            <person name="Kautsar S.A."/>
            <person name="Yang D."/>
            <person name="Bader C.D."/>
            <person name="Teijaro C.N."/>
            <person name="Fluegel L."/>
            <person name="Davis C.M."/>
            <person name="Simpson J.R."/>
            <person name="Lauterbach L."/>
            <person name="Steele A.D."/>
            <person name="Gui C."/>
            <person name="Meng S."/>
            <person name="Li G."/>
            <person name="Viehrig K."/>
            <person name="Ye F."/>
            <person name="Su P."/>
            <person name="Kiefer A.F."/>
            <person name="Nichols A."/>
            <person name="Cepeda A.J."/>
            <person name="Yan W."/>
            <person name="Fan B."/>
            <person name="Jiang Y."/>
            <person name="Adhikari A."/>
            <person name="Zheng C.-J."/>
            <person name="Schuster L."/>
            <person name="Cowan T.M."/>
            <person name="Smanski M.J."/>
            <person name="Chevrette M.G."/>
            <person name="De Carvalho L.P.S."/>
            <person name="Shen B."/>
        </authorList>
    </citation>
    <scope>NUCLEOTIDE SEQUENCE [LARGE SCALE GENOMIC DNA]</scope>
    <source>
        <strain evidence="2 3">NPDC020602</strain>
    </source>
</reference>
<dbReference type="RefSeq" id="WP_398711732.1">
    <property type="nucleotide sequence ID" value="NZ_JBIRUI010000014.1"/>
</dbReference>
<evidence type="ECO:0000256" key="1">
    <source>
        <dbReference type="SAM" id="MobiDB-lite"/>
    </source>
</evidence>